<organism evidence="2 3">
    <name type="scientific">Mucisphaera calidilacus</name>
    <dbReference type="NCBI Taxonomy" id="2527982"/>
    <lineage>
        <taxon>Bacteria</taxon>
        <taxon>Pseudomonadati</taxon>
        <taxon>Planctomycetota</taxon>
        <taxon>Phycisphaerae</taxon>
        <taxon>Phycisphaerales</taxon>
        <taxon>Phycisphaeraceae</taxon>
        <taxon>Mucisphaera</taxon>
    </lineage>
</organism>
<keyword evidence="3" id="KW-1185">Reference proteome</keyword>
<sequence precursor="true">MKNVLLFLTVLLALTLTATSAMAKGKVLVVQSYHAGYAWVDDINAGIDKALAGSGIEKQVFFMDTKRRSSADWKVESGR</sequence>
<evidence type="ECO:0000256" key="1">
    <source>
        <dbReference type="SAM" id="SignalP"/>
    </source>
</evidence>
<dbReference type="OrthoDB" id="1550623at2"/>
<feature type="signal peptide" evidence="1">
    <location>
        <begin position="1"/>
        <end position="23"/>
    </location>
</feature>
<reference evidence="2 3" key="1">
    <citation type="submission" date="2019-02" db="EMBL/GenBank/DDBJ databases">
        <title>Deep-cultivation of Planctomycetes and their phenomic and genomic characterization uncovers novel biology.</title>
        <authorList>
            <person name="Wiegand S."/>
            <person name="Jogler M."/>
            <person name="Boedeker C."/>
            <person name="Pinto D."/>
            <person name="Vollmers J."/>
            <person name="Rivas-Marin E."/>
            <person name="Kohn T."/>
            <person name="Peeters S.H."/>
            <person name="Heuer A."/>
            <person name="Rast P."/>
            <person name="Oberbeckmann S."/>
            <person name="Bunk B."/>
            <person name="Jeske O."/>
            <person name="Meyerdierks A."/>
            <person name="Storesund J.E."/>
            <person name="Kallscheuer N."/>
            <person name="Luecker S."/>
            <person name="Lage O.M."/>
            <person name="Pohl T."/>
            <person name="Merkel B.J."/>
            <person name="Hornburger P."/>
            <person name="Mueller R.-W."/>
            <person name="Bruemmer F."/>
            <person name="Labrenz M."/>
            <person name="Spormann A.M."/>
            <person name="Op den Camp H."/>
            <person name="Overmann J."/>
            <person name="Amann R."/>
            <person name="Jetten M.S.M."/>
            <person name="Mascher T."/>
            <person name="Medema M.H."/>
            <person name="Devos D.P."/>
            <person name="Kaster A.-K."/>
            <person name="Ovreas L."/>
            <person name="Rohde M."/>
            <person name="Galperin M.Y."/>
            <person name="Jogler C."/>
        </authorList>
    </citation>
    <scope>NUCLEOTIDE SEQUENCE [LARGE SCALE GENOMIC DNA]</scope>
    <source>
        <strain evidence="2 3">Pan265</strain>
    </source>
</reference>
<evidence type="ECO:0008006" key="4">
    <source>
        <dbReference type="Google" id="ProtNLM"/>
    </source>
</evidence>
<gene>
    <name evidence="2" type="ORF">Pan265_04130</name>
</gene>
<evidence type="ECO:0000313" key="2">
    <source>
        <dbReference type="EMBL" id="QDU70585.1"/>
    </source>
</evidence>
<proteinExistence type="predicted"/>
<dbReference type="AlphaFoldDB" id="A0A518BUB3"/>
<protein>
    <recommendedName>
        <fullName evidence="4">Sugar ABC transporter substrate-binding protein</fullName>
    </recommendedName>
</protein>
<dbReference type="Proteomes" id="UP000320386">
    <property type="component" value="Chromosome"/>
</dbReference>
<accession>A0A518BUB3</accession>
<name>A0A518BUB3_9BACT</name>
<dbReference type="RefSeq" id="WP_145444745.1">
    <property type="nucleotide sequence ID" value="NZ_CP036280.1"/>
</dbReference>
<dbReference type="KEGG" id="mcad:Pan265_04130"/>
<keyword evidence="1" id="KW-0732">Signal</keyword>
<dbReference type="EMBL" id="CP036280">
    <property type="protein sequence ID" value="QDU70585.1"/>
    <property type="molecule type" value="Genomic_DNA"/>
</dbReference>
<evidence type="ECO:0000313" key="3">
    <source>
        <dbReference type="Proteomes" id="UP000320386"/>
    </source>
</evidence>
<feature type="chain" id="PRO_5022006769" description="Sugar ABC transporter substrate-binding protein" evidence="1">
    <location>
        <begin position="24"/>
        <end position="79"/>
    </location>
</feature>